<name>A0A366JF57_9GAMM</name>
<dbReference type="Gene3D" id="3.40.50.2300">
    <property type="match status" value="1"/>
</dbReference>
<dbReference type="OrthoDB" id="7298659at2"/>
<dbReference type="SMART" id="SM00028">
    <property type="entry name" value="TPR"/>
    <property type="match status" value="4"/>
</dbReference>
<organism evidence="5 6">
    <name type="scientific">Marinomonas rhizomae</name>
    <dbReference type="NCBI Taxonomy" id="491948"/>
    <lineage>
        <taxon>Bacteria</taxon>
        <taxon>Pseudomonadati</taxon>
        <taxon>Pseudomonadota</taxon>
        <taxon>Gammaproteobacteria</taxon>
        <taxon>Oceanospirillales</taxon>
        <taxon>Oceanospirillaceae</taxon>
        <taxon>Marinomonas</taxon>
    </lineage>
</organism>
<dbReference type="GO" id="GO:0000156">
    <property type="term" value="F:phosphorelay response regulator activity"/>
    <property type="evidence" value="ECO:0007669"/>
    <property type="project" value="TreeGrafter"/>
</dbReference>
<dbReference type="EMBL" id="QNSE01000001">
    <property type="protein sequence ID" value="RBP85601.1"/>
    <property type="molecule type" value="Genomic_DNA"/>
</dbReference>
<keyword evidence="3" id="KW-0802">TPR repeat</keyword>
<evidence type="ECO:0000256" key="2">
    <source>
        <dbReference type="PROSITE-ProRule" id="PRU00169"/>
    </source>
</evidence>
<dbReference type="Proteomes" id="UP000252792">
    <property type="component" value="Unassembled WGS sequence"/>
</dbReference>
<dbReference type="PANTHER" id="PTHR48111">
    <property type="entry name" value="REGULATOR OF RPOS"/>
    <property type="match status" value="1"/>
</dbReference>
<dbReference type="RefSeq" id="WP_113914846.1">
    <property type="nucleotide sequence ID" value="NZ_QNSE01000001.1"/>
</dbReference>
<evidence type="ECO:0000256" key="1">
    <source>
        <dbReference type="ARBA" id="ARBA00023125"/>
    </source>
</evidence>
<gene>
    <name evidence="5" type="ORF">DFP80_10196</name>
</gene>
<dbReference type="Pfam" id="PF13432">
    <property type="entry name" value="TPR_16"/>
    <property type="match status" value="1"/>
</dbReference>
<dbReference type="GO" id="GO:0032993">
    <property type="term" value="C:protein-DNA complex"/>
    <property type="evidence" value="ECO:0007669"/>
    <property type="project" value="TreeGrafter"/>
</dbReference>
<dbReference type="SMART" id="SM00448">
    <property type="entry name" value="REC"/>
    <property type="match status" value="1"/>
</dbReference>
<keyword evidence="1" id="KW-0238">DNA-binding</keyword>
<dbReference type="Pfam" id="PF00072">
    <property type="entry name" value="Response_reg"/>
    <property type="match status" value="1"/>
</dbReference>
<evidence type="ECO:0000313" key="6">
    <source>
        <dbReference type="Proteomes" id="UP000252792"/>
    </source>
</evidence>
<keyword evidence="2" id="KW-0597">Phosphoprotein</keyword>
<dbReference type="InterPro" id="IPR011006">
    <property type="entry name" value="CheY-like_superfamily"/>
</dbReference>
<evidence type="ECO:0000256" key="3">
    <source>
        <dbReference type="PROSITE-ProRule" id="PRU00339"/>
    </source>
</evidence>
<feature type="modified residue" description="4-aspartylphosphate" evidence="2">
    <location>
        <position position="76"/>
    </location>
</feature>
<dbReference type="PANTHER" id="PTHR48111:SF50">
    <property type="entry name" value="KDP OPERON TRANSCRIPTIONAL REGULATORY PROTEIN KDPE"/>
    <property type="match status" value="1"/>
</dbReference>
<evidence type="ECO:0000313" key="5">
    <source>
        <dbReference type="EMBL" id="RBP85601.1"/>
    </source>
</evidence>
<dbReference type="PROSITE" id="PS50110">
    <property type="entry name" value="RESPONSE_REGULATORY"/>
    <property type="match status" value="1"/>
</dbReference>
<dbReference type="InterPro" id="IPR011990">
    <property type="entry name" value="TPR-like_helical_dom_sf"/>
</dbReference>
<dbReference type="InterPro" id="IPR019734">
    <property type="entry name" value="TPR_rpt"/>
</dbReference>
<dbReference type="SUPFAM" id="SSF52172">
    <property type="entry name" value="CheY-like"/>
    <property type="match status" value="1"/>
</dbReference>
<dbReference type="AlphaFoldDB" id="A0A366JF57"/>
<comment type="caution">
    <text evidence="5">The sequence shown here is derived from an EMBL/GenBank/DDBJ whole genome shotgun (WGS) entry which is preliminary data.</text>
</comment>
<dbReference type="GO" id="GO:0000976">
    <property type="term" value="F:transcription cis-regulatory region binding"/>
    <property type="evidence" value="ECO:0007669"/>
    <property type="project" value="TreeGrafter"/>
</dbReference>
<dbReference type="GO" id="GO:0005829">
    <property type="term" value="C:cytosol"/>
    <property type="evidence" value="ECO:0007669"/>
    <property type="project" value="TreeGrafter"/>
</dbReference>
<feature type="domain" description="Response regulatory" evidence="4">
    <location>
        <begin position="26"/>
        <end position="145"/>
    </location>
</feature>
<proteinExistence type="predicted"/>
<sequence>MTNVSSLDMDNKKDIHQELIDISKKRVLIIEDLGEMRLMLKSLMTSMGYSNIDVEPSGQSAIKRILERPYDVVLSDFNLGGSIDGQQILETSRKNYSQDHSTIFIMITADTAYESVVSVLEYQPDSYLVKPFPPAAFFRRFERVQQQKKTFEGINTARKENDFEKMESQAKAIMAKHPNLASQCLKIIGESLYARGRYKDAKSHYMLIIQKNKNLAWAHYGIALCELKLGTVAAAIKKLEHTIALSRHFLSAYDLLADAYEDQGNLEAAQTVMSSVLEVSPRATDRSLRLAQISMQLKDWSTAEHAYSKVIRLTRDSSQEKVEHYYEYLKCLTNMMTSHSDNSKLADKFKRTLIRLRSFGKTNPAAISNSFRIEIQQYLARDHLGEAIKSWKQWNRLIKSGQASPLTDAQKHTLKKRLGLL</sequence>
<dbReference type="InterPro" id="IPR039420">
    <property type="entry name" value="WalR-like"/>
</dbReference>
<feature type="repeat" description="TPR" evidence="3">
    <location>
        <begin position="250"/>
        <end position="283"/>
    </location>
</feature>
<dbReference type="GO" id="GO:0006355">
    <property type="term" value="P:regulation of DNA-templated transcription"/>
    <property type="evidence" value="ECO:0007669"/>
    <property type="project" value="TreeGrafter"/>
</dbReference>
<evidence type="ECO:0000259" key="4">
    <source>
        <dbReference type="PROSITE" id="PS50110"/>
    </source>
</evidence>
<dbReference type="Gene3D" id="1.25.40.10">
    <property type="entry name" value="Tetratricopeptide repeat domain"/>
    <property type="match status" value="1"/>
</dbReference>
<reference evidence="5 6" key="1">
    <citation type="submission" date="2018-06" db="EMBL/GenBank/DDBJ databases">
        <title>Genomic Encyclopedia of Type Strains, Phase III (KMG-III): the genomes of soil and plant-associated and newly described type strains.</title>
        <authorList>
            <person name="Whitman W."/>
        </authorList>
    </citation>
    <scope>NUCLEOTIDE SEQUENCE [LARGE SCALE GENOMIC DNA]</scope>
    <source>
        <strain evidence="5 6">CECT 7377</strain>
    </source>
</reference>
<keyword evidence="6" id="KW-1185">Reference proteome</keyword>
<accession>A0A366JF57</accession>
<dbReference type="InterPro" id="IPR001789">
    <property type="entry name" value="Sig_transdc_resp-reg_receiver"/>
</dbReference>
<protein>
    <submittedName>
        <fullName evidence="5">Tetratricopeptide repeat protein</fullName>
    </submittedName>
</protein>
<dbReference type="PROSITE" id="PS50005">
    <property type="entry name" value="TPR"/>
    <property type="match status" value="1"/>
</dbReference>
<dbReference type="SUPFAM" id="SSF48452">
    <property type="entry name" value="TPR-like"/>
    <property type="match status" value="1"/>
</dbReference>